<evidence type="ECO:0000256" key="1">
    <source>
        <dbReference type="PIRSR" id="PIRSR600250-50"/>
    </source>
</evidence>
<evidence type="ECO:0000256" key="3">
    <source>
        <dbReference type="SAM" id="SignalP"/>
    </source>
</evidence>
<feature type="region of interest" description="Disordered" evidence="2">
    <location>
        <begin position="64"/>
        <end position="104"/>
    </location>
</feature>
<protein>
    <submittedName>
        <fullName evidence="4">Concanavalin A-like lectin/glucanase domain-containing protein</fullName>
    </submittedName>
</protein>
<sequence>MRFLTAFLLPACLAAQALAQGKSNKNKDPVEEFTFTVEATFKGKKIAQKEIKLAKIALGKDANPGKKLGLEKKKEKNEKKKKNQDLESELATRGPAAKNPTTGSANWCGSVKHGTAANQVKLIHAYFQHPTCTKRTGQIYPQASAQWAGIDGDTWGGALLQSGTVCKFDNASATVRNEAWWQWLPNGAYTIGSLPVAPGDWFEVTINTTSNRAGKVTLSNISKGYTYAITISGGAALGRLDAEWVVERPLYGSSLSGFPKFTDVWFQEAYATQVSGTSKLGILGAAQLQIPNLCASAEYDNANAVSWSL</sequence>
<name>A0AA39Y270_9PEZI</name>
<dbReference type="InterPro" id="IPR038656">
    <property type="entry name" value="Peptidase_G1_sf"/>
</dbReference>
<dbReference type="PANTHER" id="PTHR37536">
    <property type="entry name" value="PUTATIVE (AFU_ORTHOLOGUE AFUA_3G02970)-RELATED"/>
    <property type="match status" value="1"/>
</dbReference>
<evidence type="ECO:0000256" key="2">
    <source>
        <dbReference type="SAM" id="MobiDB-lite"/>
    </source>
</evidence>
<dbReference type="AlphaFoldDB" id="A0AA39Y270"/>
<dbReference type="InterPro" id="IPR013320">
    <property type="entry name" value="ConA-like_dom_sf"/>
</dbReference>
<feature type="chain" id="PRO_5041436249" evidence="3">
    <location>
        <begin position="20"/>
        <end position="309"/>
    </location>
</feature>
<dbReference type="Pfam" id="PF01828">
    <property type="entry name" value="Peptidase_A4"/>
    <property type="match status" value="1"/>
</dbReference>
<proteinExistence type="predicted"/>
<reference evidence="4" key="1">
    <citation type="submission" date="2023-06" db="EMBL/GenBank/DDBJ databases">
        <title>Genome-scale phylogeny and comparative genomics of the fungal order Sordariales.</title>
        <authorList>
            <consortium name="Lawrence Berkeley National Laboratory"/>
            <person name="Hensen N."/>
            <person name="Bonometti L."/>
            <person name="Westerberg I."/>
            <person name="Brannstrom I.O."/>
            <person name="Guillou S."/>
            <person name="Cros-Aarteil S."/>
            <person name="Calhoun S."/>
            <person name="Haridas S."/>
            <person name="Kuo A."/>
            <person name="Mondo S."/>
            <person name="Pangilinan J."/>
            <person name="Riley R."/>
            <person name="Labutti K."/>
            <person name="Andreopoulos B."/>
            <person name="Lipzen A."/>
            <person name="Chen C."/>
            <person name="Yanf M."/>
            <person name="Daum C."/>
            <person name="Ng V."/>
            <person name="Clum A."/>
            <person name="Steindorff A."/>
            <person name="Ohm R."/>
            <person name="Martin F."/>
            <person name="Silar P."/>
            <person name="Natvig D."/>
            <person name="Lalanne C."/>
            <person name="Gautier V."/>
            <person name="Ament-Velasquez S.L."/>
            <person name="Kruys A."/>
            <person name="Hutchinson M.I."/>
            <person name="Powell A.J."/>
            <person name="Barry K."/>
            <person name="Miller A.N."/>
            <person name="Grigoriev I.V."/>
            <person name="Debuchy R."/>
            <person name="Gladieux P."/>
            <person name="Thoren M.H."/>
            <person name="Johannesson H."/>
        </authorList>
    </citation>
    <scope>NUCLEOTIDE SEQUENCE</scope>
    <source>
        <strain evidence="4">SMH2532-1</strain>
    </source>
</reference>
<dbReference type="CDD" id="cd13426">
    <property type="entry name" value="Peptidase_G1"/>
    <property type="match status" value="1"/>
</dbReference>
<keyword evidence="5" id="KW-1185">Reference proteome</keyword>
<dbReference type="SUPFAM" id="SSF49899">
    <property type="entry name" value="Concanavalin A-like lectins/glucanases"/>
    <property type="match status" value="1"/>
</dbReference>
<dbReference type="Proteomes" id="UP001174936">
    <property type="component" value="Unassembled WGS sequence"/>
</dbReference>
<feature type="active site" description="Proton acceptor" evidence="1">
    <location>
        <position position="247"/>
    </location>
</feature>
<accession>A0AA39Y270</accession>
<feature type="signal peptide" evidence="3">
    <location>
        <begin position="1"/>
        <end position="19"/>
    </location>
</feature>
<dbReference type="GO" id="GO:0070007">
    <property type="term" value="F:glutamic-type endopeptidase activity"/>
    <property type="evidence" value="ECO:0007669"/>
    <property type="project" value="InterPro"/>
</dbReference>
<dbReference type="PRINTS" id="PR00977">
    <property type="entry name" value="SCYTLDPTASE"/>
</dbReference>
<gene>
    <name evidence="4" type="ORF">B0T16DRAFT_199445</name>
</gene>
<dbReference type="GO" id="GO:0006508">
    <property type="term" value="P:proteolysis"/>
    <property type="evidence" value="ECO:0007669"/>
    <property type="project" value="InterPro"/>
</dbReference>
<dbReference type="PANTHER" id="PTHR37536:SF1">
    <property type="entry name" value="ASPERGILLOPEPSIN, PUTAITVE (AFU_ORTHOLOGUE AFUA_7G01200)"/>
    <property type="match status" value="1"/>
</dbReference>
<feature type="compositionally biased region" description="Basic and acidic residues" evidence="2">
    <location>
        <begin position="68"/>
        <end position="78"/>
    </location>
</feature>
<dbReference type="Gene3D" id="2.60.120.700">
    <property type="entry name" value="Peptidase G1"/>
    <property type="match status" value="1"/>
</dbReference>
<evidence type="ECO:0000313" key="4">
    <source>
        <dbReference type="EMBL" id="KAK0644638.1"/>
    </source>
</evidence>
<dbReference type="InterPro" id="IPR000250">
    <property type="entry name" value="Peptidase_G1"/>
</dbReference>
<dbReference type="EMBL" id="JAULSV010000005">
    <property type="protein sequence ID" value="KAK0644638.1"/>
    <property type="molecule type" value="Genomic_DNA"/>
</dbReference>
<evidence type="ECO:0000313" key="5">
    <source>
        <dbReference type="Proteomes" id="UP001174936"/>
    </source>
</evidence>
<keyword evidence="3" id="KW-0732">Signal</keyword>
<comment type="caution">
    <text evidence="4">The sequence shown here is derived from an EMBL/GenBank/DDBJ whole genome shotgun (WGS) entry which is preliminary data.</text>
</comment>
<organism evidence="4 5">
    <name type="scientific">Cercophora newfieldiana</name>
    <dbReference type="NCBI Taxonomy" id="92897"/>
    <lineage>
        <taxon>Eukaryota</taxon>
        <taxon>Fungi</taxon>
        <taxon>Dikarya</taxon>
        <taxon>Ascomycota</taxon>
        <taxon>Pezizomycotina</taxon>
        <taxon>Sordariomycetes</taxon>
        <taxon>Sordariomycetidae</taxon>
        <taxon>Sordariales</taxon>
        <taxon>Lasiosphaeriaceae</taxon>
        <taxon>Cercophora</taxon>
    </lineage>
</organism>